<accession>A0A8S9JFL1</accession>
<name>A0A8S9JFL1_BRACR</name>
<evidence type="ECO:0000313" key="1">
    <source>
        <dbReference type="EMBL" id="KAF2580137.1"/>
    </source>
</evidence>
<evidence type="ECO:0000313" key="2">
    <source>
        <dbReference type="Proteomes" id="UP000712281"/>
    </source>
</evidence>
<protein>
    <submittedName>
        <fullName evidence="1">Uncharacterized protein</fullName>
    </submittedName>
</protein>
<dbReference type="AlphaFoldDB" id="A0A8S9JFL1"/>
<sequence>MQTQTRNLIKDILRKARMETQVQKISFSLVPIFLSGVFVPSNVRPHSLKNTCLALKVRIPAENIKLGSEKRLDSVDVCSLSLSLFLTVAELLLPRRNSLYWSNNE</sequence>
<proteinExistence type="predicted"/>
<gene>
    <name evidence="1" type="ORF">F2Q68_00006707</name>
</gene>
<dbReference type="Proteomes" id="UP000712281">
    <property type="component" value="Unassembled WGS sequence"/>
</dbReference>
<reference evidence="1" key="1">
    <citation type="submission" date="2019-12" db="EMBL/GenBank/DDBJ databases">
        <title>Genome sequencing and annotation of Brassica cretica.</title>
        <authorList>
            <person name="Studholme D.J."/>
            <person name="Sarris P.F."/>
        </authorList>
    </citation>
    <scope>NUCLEOTIDE SEQUENCE</scope>
    <source>
        <strain evidence="1">PFS-001/15</strain>
        <tissue evidence="1">Leaf</tissue>
    </source>
</reference>
<comment type="caution">
    <text evidence="1">The sequence shown here is derived from an EMBL/GenBank/DDBJ whole genome shotgun (WGS) entry which is preliminary data.</text>
</comment>
<dbReference type="EMBL" id="QGKW02001660">
    <property type="protein sequence ID" value="KAF2580137.1"/>
    <property type="molecule type" value="Genomic_DNA"/>
</dbReference>
<organism evidence="1 2">
    <name type="scientific">Brassica cretica</name>
    <name type="common">Mustard</name>
    <dbReference type="NCBI Taxonomy" id="69181"/>
    <lineage>
        <taxon>Eukaryota</taxon>
        <taxon>Viridiplantae</taxon>
        <taxon>Streptophyta</taxon>
        <taxon>Embryophyta</taxon>
        <taxon>Tracheophyta</taxon>
        <taxon>Spermatophyta</taxon>
        <taxon>Magnoliopsida</taxon>
        <taxon>eudicotyledons</taxon>
        <taxon>Gunneridae</taxon>
        <taxon>Pentapetalae</taxon>
        <taxon>rosids</taxon>
        <taxon>malvids</taxon>
        <taxon>Brassicales</taxon>
        <taxon>Brassicaceae</taxon>
        <taxon>Brassiceae</taxon>
        <taxon>Brassica</taxon>
    </lineage>
</organism>